<evidence type="ECO:0000313" key="3">
    <source>
        <dbReference type="Proteomes" id="UP000269134"/>
    </source>
</evidence>
<feature type="transmembrane region" description="Helical" evidence="1">
    <location>
        <begin position="12"/>
        <end position="36"/>
    </location>
</feature>
<organism evidence="2 3">
    <name type="scientific">Stutzerimonas nitrititolerans</name>
    <dbReference type="NCBI Taxonomy" id="2482751"/>
    <lineage>
        <taxon>Bacteria</taxon>
        <taxon>Pseudomonadati</taxon>
        <taxon>Pseudomonadota</taxon>
        <taxon>Gammaproteobacteria</taxon>
        <taxon>Pseudomonadales</taxon>
        <taxon>Pseudomonadaceae</taxon>
        <taxon>Stutzerimonas</taxon>
    </lineage>
</organism>
<comment type="caution">
    <text evidence="2">The sequence shown here is derived from an EMBL/GenBank/DDBJ whole genome shotgun (WGS) entry which is preliminary data.</text>
</comment>
<sequence>MSDRPVNQAGIISWRLAQTFWVGGLWLLQFVMLPTLGKIGLAPLLVEEIAGTLRPLLVGFAAFCAVLQAVVLMQAQGVRSLWRDVRGQLLLAVLLLAASHFAAGGQLFESARWLLFSYLVIGLCGLMLVLQEPPRAASLGSPRAA</sequence>
<dbReference type="EMBL" id="RFFL01000013">
    <property type="protein sequence ID" value="RMH98882.1"/>
    <property type="molecule type" value="Genomic_DNA"/>
</dbReference>
<name>A0ABX9UZI4_9GAMM</name>
<accession>A0ABX9UZI4</accession>
<proteinExistence type="predicted"/>
<dbReference type="Proteomes" id="UP000269134">
    <property type="component" value="Unassembled WGS sequence"/>
</dbReference>
<gene>
    <name evidence="2" type="ORF">EA795_16540</name>
</gene>
<protein>
    <submittedName>
        <fullName evidence="2">DUF4149 domain-containing protein</fullName>
    </submittedName>
</protein>
<keyword evidence="3" id="KW-1185">Reference proteome</keyword>
<feature type="transmembrane region" description="Helical" evidence="1">
    <location>
        <begin position="87"/>
        <end position="107"/>
    </location>
</feature>
<keyword evidence="1" id="KW-0812">Transmembrane</keyword>
<evidence type="ECO:0000256" key="1">
    <source>
        <dbReference type="SAM" id="Phobius"/>
    </source>
</evidence>
<feature type="transmembrane region" description="Helical" evidence="1">
    <location>
        <begin position="56"/>
        <end position="75"/>
    </location>
</feature>
<reference evidence="2 3" key="1">
    <citation type="submission" date="2018-10" db="EMBL/GenBank/DDBJ databases">
        <title>Pseudomonas sp. GL14 genome.</title>
        <authorList>
            <person name="Peng J."/>
            <person name="Liu Z.-P."/>
        </authorList>
    </citation>
    <scope>NUCLEOTIDE SEQUENCE [LARGE SCALE GENOMIC DNA]</scope>
    <source>
        <strain evidence="2 3">GL14</strain>
    </source>
</reference>
<keyword evidence="1" id="KW-0472">Membrane</keyword>
<feature type="transmembrane region" description="Helical" evidence="1">
    <location>
        <begin position="113"/>
        <end position="130"/>
    </location>
</feature>
<keyword evidence="1" id="KW-1133">Transmembrane helix</keyword>
<evidence type="ECO:0000313" key="2">
    <source>
        <dbReference type="EMBL" id="RMH98882.1"/>
    </source>
</evidence>